<keyword evidence="1" id="KW-0472">Membrane</keyword>
<dbReference type="Pfam" id="PF25589">
    <property type="entry name" value="DUF7935"/>
    <property type="match status" value="1"/>
</dbReference>
<sequence length="174" mass="20003">MSLSPELIDFIKSLFVVAFGVFAGLLLAFRLAWPKIERFLVGLNVMKRPKAVGKETLRTSAYERLLLLIHRMDVQQVMQRNYSNELSADQFQQVLIADIDAEFEHNYTQQLYVSDTAWLAVLQLKKYTIDLIRNTASQTRSVDSFVETILAYSSQKSENLNLQTQILLKKELNA</sequence>
<dbReference type="InterPro" id="IPR057695">
    <property type="entry name" value="DUF7935"/>
</dbReference>
<dbReference type="AlphaFoldDB" id="A0A5Q0QDW6"/>
<name>A0A5Q0QDW6_9SPHI</name>
<dbReference type="KEGG" id="sphe:GFH32_03060"/>
<evidence type="ECO:0000313" key="2">
    <source>
        <dbReference type="EMBL" id="QGA25360.1"/>
    </source>
</evidence>
<organism evidence="2 3">
    <name type="scientific">Sphingobacterium zhuxiongii</name>
    <dbReference type="NCBI Taxonomy" id="2662364"/>
    <lineage>
        <taxon>Bacteria</taxon>
        <taxon>Pseudomonadati</taxon>
        <taxon>Bacteroidota</taxon>
        <taxon>Sphingobacteriia</taxon>
        <taxon>Sphingobacteriales</taxon>
        <taxon>Sphingobacteriaceae</taxon>
        <taxon>Sphingobacterium</taxon>
    </lineage>
</organism>
<dbReference type="Proteomes" id="UP000326921">
    <property type="component" value="Chromosome"/>
</dbReference>
<dbReference type="RefSeq" id="WP_153509680.1">
    <property type="nucleotide sequence ID" value="NZ_CP045652.1"/>
</dbReference>
<gene>
    <name evidence="2" type="ORF">GFH32_03060</name>
</gene>
<evidence type="ECO:0000313" key="3">
    <source>
        <dbReference type="Proteomes" id="UP000326921"/>
    </source>
</evidence>
<feature type="transmembrane region" description="Helical" evidence="1">
    <location>
        <begin position="12"/>
        <end position="33"/>
    </location>
</feature>
<keyword evidence="1" id="KW-1133">Transmembrane helix</keyword>
<protein>
    <submittedName>
        <fullName evidence="2">Uncharacterized protein</fullName>
    </submittedName>
</protein>
<keyword evidence="1" id="KW-0812">Transmembrane</keyword>
<dbReference type="EMBL" id="CP045652">
    <property type="protein sequence ID" value="QGA25360.1"/>
    <property type="molecule type" value="Genomic_DNA"/>
</dbReference>
<keyword evidence="3" id="KW-1185">Reference proteome</keyword>
<evidence type="ECO:0000256" key="1">
    <source>
        <dbReference type="SAM" id="Phobius"/>
    </source>
</evidence>
<reference evidence="2 3" key="1">
    <citation type="submission" date="2019-10" db="EMBL/GenBank/DDBJ databases">
        <authorList>
            <person name="Dong K."/>
        </authorList>
    </citation>
    <scope>NUCLEOTIDE SEQUENCE [LARGE SCALE GENOMIC DNA]</scope>
    <source>
        <strain evidence="3">dk4302</strain>
    </source>
</reference>
<accession>A0A5Q0QDW6</accession>
<proteinExistence type="predicted"/>